<evidence type="ECO:0000313" key="6">
    <source>
        <dbReference type="EMBL" id="GFE53008.1"/>
    </source>
</evidence>
<organism evidence="6 7">
    <name type="scientific">Babesia ovis</name>
    <dbReference type="NCBI Taxonomy" id="5869"/>
    <lineage>
        <taxon>Eukaryota</taxon>
        <taxon>Sar</taxon>
        <taxon>Alveolata</taxon>
        <taxon>Apicomplexa</taxon>
        <taxon>Aconoidasida</taxon>
        <taxon>Piroplasmida</taxon>
        <taxon>Babesiidae</taxon>
        <taxon>Babesia</taxon>
    </lineage>
</organism>
<keyword evidence="7" id="KW-1185">Reference proteome</keyword>
<evidence type="ECO:0000256" key="2">
    <source>
        <dbReference type="ARBA" id="ARBA00022540"/>
    </source>
</evidence>
<evidence type="ECO:0000313" key="7">
    <source>
        <dbReference type="Proteomes" id="UP001057455"/>
    </source>
</evidence>
<dbReference type="AlphaFoldDB" id="A0A9W5WTN3"/>
<comment type="function">
    <text evidence="4">Component of the eukaryotic translation initiation factor 3 (eIF-3) complex, which is involved in protein synthesis of a specialized repertoire of mRNAs and, together with other initiation factors, stimulates binding of mRNA and methionyl-tRNAi to the 40S ribosome. The eIF-3 complex specifically targets and initiates translation of a subset of mRNAs involved in cell proliferation.</text>
</comment>
<evidence type="ECO:0000256" key="4">
    <source>
        <dbReference type="HAMAP-Rule" id="MF_03011"/>
    </source>
</evidence>
<sequence>MSSEEFTRQINGSDSPQHSFGGLIPRESEVVDFLLRFCDGLHHRNAEIVKALYEQELTVITEKHFKTSRWPSISAVAGFYSQSGRLHSLIMALYSEIYYRHVFYLGDVTFEDRLDSWEKYSKLLAYFIDELEKGDGSDNLNSLVIPASWVWDILDEFVYQLQECCRWRSRISRSDSNALANDSKIHSIWKVPTALEMLQRLANNPIFQNMAHPSQRDGLESAGLSFQLGYFASISLVRLHVLLGDYYTSVSTATSIEISSKFLYWKVPSYYVSLFYHLGFAYMMLRRYSDCIKVLSQILIFLTKQRTYMTVQSYQQGAMAKLGEKMYLMLILCHTATKIRLDETIIQTIKEQYANRFYQLQGENEESFRDAFLKCCPKFIDASSGSGSLNDDDSDITGGNLNEPLQRQLNLFLTEIGNQRRVDEIYSFAKLYHNISLEKLAALMKLGDDPELVRSYVLSVKHQTRQFANSSSGGDLIPGASEGDIDLYIDQNILYIKSRQSQKLYVEYFLQQIGRCKHTLRNLQAKREEQAQGRKDAVIQET</sequence>
<dbReference type="GO" id="GO:0016282">
    <property type="term" value="C:eukaryotic 43S preinitiation complex"/>
    <property type="evidence" value="ECO:0007669"/>
    <property type="project" value="UniProtKB-UniRule"/>
</dbReference>
<accession>A0A9W5WTN3</accession>
<dbReference type="OrthoDB" id="15082at2759"/>
<dbReference type="EMBL" id="BLIY01000003">
    <property type="protein sequence ID" value="GFE53008.1"/>
    <property type="molecule type" value="Genomic_DNA"/>
</dbReference>
<feature type="region of interest" description="Disordered" evidence="5">
    <location>
        <begin position="1"/>
        <end position="21"/>
    </location>
</feature>
<proteinExistence type="inferred from homology"/>
<dbReference type="HAMAP" id="MF_03011">
    <property type="entry name" value="eIF3l"/>
    <property type="match status" value="1"/>
</dbReference>
<keyword evidence="2 4" id="KW-0396">Initiation factor</keyword>
<dbReference type="GO" id="GO:0001732">
    <property type="term" value="P:formation of cytoplasmic translation initiation complex"/>
    <property type="evidence" value="ECO:0007669"/>
    <property type="project" value="UniProtKB-UniRule"/>
</dbReference>
<name>A0A9W5WTN3_BABOV</name>
<dbReference type="GO" id="GO:0005852">
    <property type="term" value="C:eukaryotic translation initiation factor 3 complex"/>
    <property type="evidence" value="ECO:0007669"/>
    <property type="project" value="UniProtKB-UniRule"/>
</dbReference>
<dbReference type="PANTHER" id="PTHR13242">
    <property type="entry name" value="EUKARYOTIC TRANSLATION INITIATION FACTOR 3"/>
    <property type="match status" value="1"/>
</dbReference>
<dbReference type="PANTHER" id="PTHR13242:SF0">
    <property type="entry name" value="EUKARYOTIC TRANSLATION INITIATION FACTOR 3 SUBUNIT L"/>
    <property type="match status" value="1"/>
</dbReference>
<evidence type="ECO:0000256" key="3">
    <source>
        <dbReference type="ARBA" id="ARBA00022917"/>
    </source>
</evidence>
<evidence type="ECO:0000256" key="1">
    <source>
        <dbReference type="ARBA" id="ARBA00022490"/>
    </source>
</evidence>
<feature type="compositionally biased region" description="Polar residues" evidence="5">
    <location>
        <begin position="1"/>
        <end position="18"/>
    </location>
</feature>
<evidence type="ECO:0000256" key="5">
    <source>
        <dbReference type="SAM" id="MobiDB-lite"/>
    </source>
</evidence>
<dbReference type="GO" id="GO:0033290">
    <property type="term" value="C:eukaryotic 48S preinitiation complex"/>
    <property type="evidence" value="ECO:0007669"/>
    <property type="project" value="UniProtKB-UniRule"/>
</dbReference>
<comment type="subunit">
    <text evidence="4">Component of the eukaryotic translation initiation factor 3 (eIF-3) complex.</text>
</comment>
<dbReference type="Proteomes" id="UP001057455">
    <property type="component" value="Unassembled WGS sequence"/>
</dbReference>
<dbReference type="InterPro" id="IPR019382">
    <property type="entry name" value="eIF3l"/>
</dbReference>
<comment type="caution">
    <text evidence="6">The sequence shown here is derived from an EMBL/GenBank/DDBJ whole genome shotgun (WGS) entry which is preliminary data.</text>
</comment>
<gene>
    <name evidence="6" type="ORF">BaOVIS_004120</name>
</gene>
<comment type="similarity">
    <text evidence="4">Belongs to the eIF-3 subunit L family.</text>
</comment>
<dbReference type="GO" id="GO:0003743">
    <property type="term" value="F:translation initiation factor activity"/>
    <property type="evidence" value="ECO:0007669"/>
    <property type="project" value="UniProtKB-UniRule"/>
</dbReference>
<keyword evidence="3 4" id="KW-0648">Protein biosynthesis</keyword>
<comment type="subcellular location">
    <subcellularLocation>
        <location evidence="4">Cytoplasm</location>
    </subcellularLocation>
</comment>
<keyword evidence="1 4" id="KW-0963">Cytoplasm</keyword>
<protein>
    <recommendedName>
        <fullName evidence="4">Eukaryotic translation initiation factor 3 subunit L</fullName>
        <shortName evidence="4">eIF3l</shortName>
    </recommendedName>
</protein>
<reference evidence="6" key="1">
    <citation type="submission" date="2019-12" db="EMBL/GenBank/DDBJ databases">
        <title>Genome sequence of Babesia ovis.</title>
        <authorList>
            <person name="Yamagishi J."/>
            <person name="Sevinc F."/>
            <person name="Xuan X."/>
        </authorList>
    </citation>
    <scope>NUCLEOTIDE SEQUENCE</scope>
    <source>
        <strain evidence="6">Selcuk</strain>
    </source>
</reference>
<dbReference type="Pfam" id="PF10255">
    <property type="entry name" value="Paf67"/>
    <property type="match status" value="1"/>
</dbReference>